<sequence>MRLRIIRDIIDEEIPFIELKGTARNSNPKTYQLTNADTLQNAISELDELGMFDTIIEQLKKQSFYSHTSSNNLVIPDQEYRLLAQKIPELKRIAEGISRAITQTIDDNDENVISIKIPKPQNFEDLKITSDKLHKVFSQTLSAEEINGGIRIKNFDTGSYWVDIIASSKEVVAIIAGLAWSGVVVFKKLQEGRVMQQQARELKISNDAIEEIVEKTKEKTNEIADMEANHLYKMFFKGKNNEQIERIKMALKELADLYSKGAELHPSLNAENKIIEAFPDFERIESIMSKIKKIEGKK</sequence>
<feature type="coiled-coil region" evidence="1">
    <location>
        <begin position="195"/>
        <end position="229"/>
    </location>
</feature>
<comment type="caution">
    <text evidence="2">The sequence shown here is derived from an EMBL/GenBank/DDBJ whole genome shotgun (WGS) entry which is preliminary data.</text>
</comment>
<reference evidence="2" key="1">
    <citation type="submission" date="2021-09" db="EMBL/GenBank/DDBJ databases">
        <title>Genome of Aequorivita sp. strain F64183.</title>
        <authorList>
            <person name="Wang Y."/>
        </authorList>
    </citation>
    <scope>NUCLEOTIDE SEQUENCE</scope>
    <source>
        <strain evidence="2">F64183</strain>
    </source>
</reference>
<organism evidence="2 3">
    <name type="scientific">Aequorivita xiaoshiensis</name>
    <dbReference type="NCBI Taxonomy" id="2874476"/>
    <lineage>
        <taxon>Bacteria</taxon>
        <taxon>Pseudomonadati</taxon>
        <taxon>Bacteroidota</taxon>
        <taxon>Flavobacteriia</taxon>
        <taxon>Flavobacteriales</taxon>
        <taxon>Flavobacteriaceae</taxon>
        <taxon>Aequorivita</taxon>
    </lineage>
</organism>
<keyword evidence="1" id="KW-0175">Coiled coil</keyword>
<proteinExistence type="predicted"/>
<dbReference type="EMBL" id="JAIRBB010000030">
    <property type="protein sequence ID" value="MCG2432178.1"/>
    <property type="molecule type" value="Genomic_DNA"/>
</dbReference>
<evidence type="ECO:0000313" key="3">
    <source>
        <dbReference type="Proteomes" id="UP001139462"/>
    </source>
</evidence>
<dbReference type="RefSeq" id="WP_237609245.1">
    <property type="nucleotide sequence ID" value="NZ_JAIRBB010000030.1"/>
</dbReference>
<dbReference type="AlphaFoldDB" id="A0A9X1U711"/>
<name>A0A9X1U711_9FLAO</name>
<protein>
    <submittedName>
        <fullName evidence="2">Uncharacterized protein</fullName>
    </submittedName>
</protein>
<dbReference type="Proteomes" id="UP001139462">
    <property type="component" value="Unassembled WGS sequence"/>
</dbReference>
<keyword evidence="3" id="KW-1185">Reference proteome</keyword>
<accession>A0A9X1U711</accession>
<gene>
    <name evidence="2" type="ORF">K8344_13705</name>
</gene>
<evidence type="ECO:0000313" key="2">
    <source>
        <dbReference type="EMBL" id="MCG2432178.1"/>
    </source>
</evidence>
<evidence type="ECO:0000256" key="1">
    <source>
        <dbReference type="SAM" id="Coils"/>
    </source>
</evidence>